<gene>
    <name evidence="1" type="ORF">QAD02_015967</name>
</gene>
<evidence type="ECO:0000313" key="1">
    <source>
        <dbReference type="EMBL" id="KAJ8680180.1"/>
    </source>
</evidence>
<evidence type="ECO:0000313" key="2">
    <source>
        <dbReference type="Proteomes" id="UP001239111"/>
    </source>
</evidence>
<proteinExistence type="predicted"/>
<dbReference type="Proteomes" id="UP001239111">
    <property type="component" value="Chromosome 2"/>
</dbReference>
<comment type="caution">
    <text evidence="1">The sequence shown here is derived from an EMBL/GenBank/DDBJ whole genome shotgun (WGS) entry which is preliminary data.</text>
</comment>
<sequence length="2500" mass="287144">MEVDRVSQRNSQHSNSNPNSDDSALLERGIRESMIKTILAVFSTFKDGIQEEYIQQLLESLVCRFNNLDHILAPQLTNRYVTKDVQRQYTAFTTWLFGAMFYLISVPVSFGSFKRVIDIQTCMVRILSRQNLEIHQIITAEYLDVLNELNSFNKKTTDTHKIQLIKFQADQNAIDYLQLQSFPITVSIEEISKFQSSVLKIIIESDVSVWPRKRLENQLLETLVLSEPSVKLAALQICVQMFHRHLLTDDGVQSVIMYTSEIVNSLSKWTEKKYISTKFCRDQAPTLKHLLSLIDDPLHMNLYMEIFSLLANRILESPDLELEICRKMELDLRKFPRPYSHAEIQTLVSYFRKFQHFLRIPISFIFHEVENNTLNVTSGDMTQISKLWAALKDDFLKCLETEEYKEALNFLQLTKILDLQLSLKNISLHLLGSDFREMKSQLFKTLSSEQNLSAHRNCERNKLVFEMFTHLIALREANKSEIQKILMMPWLNNIDISEGITNFHLANAKALDSATKVKCINAISRYGKGAQRLEILKMCASHCDIELAIASVSNCPMLLLDNKIQLKHIMESILLPAYVSQKPGLYEVIADVIGQLVCLASGNGKVVRDPSDVEKFIVECSCCDTLHNKDRSVQKYVPARYDIFFNQLFELLNSDLRKVRLNMSSNLIRLSNHVRSFNSNSIAQKWMLYVEDEDEAIRTNFGKAIGHILDNRAAASIPNKNCQDDIPADLTELIKMILDKFVAVLNKALENSNQSLHETVILTAKNAACVQTHLTERRCLNIFILTILNIKSSSLAVALATNAYAEVANYKKVSLQDLYIRYKRDFLKLMMALAVHNRINYDLNLATTIHRVAICIGFEGSRQLLRKDGRYAISFLIPQVVNYRKAIVLFSDMAELLNADEKEMFKSYFKHICCRVLLFETVETGAKIFKLVSQITETSIPDLTAGSFTLIINELMLHFHSQKDKVLKHLQFLSKYDDQSRCSFRSVSETAQYLNSNSMLHGILVNFDANLGPCCEEVIQQYALASLAELIRFMGPDHITPYKYKILATLRTALTFTRPGFKKLACDAWDAFLRNTFIKDLGPLLSTICISLNPLLEAYPNECNEMLKYLLISNYELIHEYVSDLFFIKNLKVSSEISSKVIGHINKMKPKTVEEELKSWITRIRHQTDEVRLKALSYLQKFLGDHRDGINDLILAEINVHPLIVELLDTLMAGCQDKDENICIASGDCIGELGAIEPSLLPRRIISRGDTKFIPLMNQEFACELLYELVKDYQSQKNTQSMDSFSLAIQELLKHFEISPDGSNSRLWDALPSKIQHMISPLLTSHYIPMANNDIEFTIPIYGSESGSSFETWAFNWTASMLSTIQNPTIKNVMIACRPALKRSTRILTFCIPYIVGHVVLNGSDADRRRLSTEMLAVVDTHEKSKLDRELSRNRPLRDQADVTQNNARISDEAKRVRCLQVVFSTLDYLQRWLRERSRHRDTQYDSIEKFCNGFPKLKLAQGCYQSHEYHRALIYIEEHMKSNKKSVSEPIEGALLTKIYSQLEEPDGVSGILVSQDKCPTLQQLVLAHEVSGELQDATTCYERLMQNSGPKPMFLQGMIQCYLGLDHPFTAFHIKQSILDDRPELETLICDSEPFWLLAHFGKIDSESKSNVKTNLLRDLKNCVKPDVFQIKKKLVSMLTASSRPGAYQQSYSYIMKLHIVNEFEKACTKMLEDLENLPTIFDEWEKRDKFINASRGAEFILGMRRAILDLAVQLQSNVDTEKIVLTEQIGKLWLKSAKIARKAGLYQQAYMYILSATDSCPPQILCTEQAQLYWQKGCHEDALITLRRSFTSLFKPSSEYKKIPQHTFTIERKQFAKAKLLWAKYNDETLNVDAAGNTANYKEAFEVWKSWEKSWLAMARYYETLIDKMTEEERMSEKGREIQVLIVNYYGRALMNGCKYIHQTLPRMLTVWLNYASAARSYVGAADNVVKLNLNQMTKIVEVFTSKVPVFTLLTAFSQLVSRICHPNRDVKNALFAIIVRLIKEYPQHCLWMMASVFNSSYAARQKSCQEILSNDALKTPEMTRLIQYFHQIWEKLIELSNKHIPEALQTTTVTVLSKNLPKLLSHPNFGPIMMPSSKFMQLHLPSKGIAVDNHNPFPTNWVKIVGIEDEVAVMQSLQRPRRIALRGSDGKSYLFMCKPKDDLRRDFRLMEFNDIVNKYLQKDPESRRRRLYIRTYGVVPLNEECGLVEWVSNLIGYRMILMNIYKERKISTGQKEIRSMTCAPKDTLEKKRDVFLNKLLPRHPPVLGDWFRYAFPDPYGWYEARTAYIRTAAVMSMVGYILGLGDRHGENILIDSKSGDCVHVDFNCLFNKGETLDVPEMVPFRLTHNMVEAMGPLRYEGPFRQSCQTAMKVLREQSSTLISILKPFVYDPLVTWNNRNQNSEAGEKTNDKAVEHIKRIEERLKGMVAGGPKVKKREIMSAPLYLSVEGQVNHLILDAINVDYLCQMYIGWGPYL</sequence>
<organism evidence="1 2">
    <name type="scientific">Eretmocerus hayati</name>
    <dbReference type="NCBI Taxonomy" id="131215"/>
    <lineage>
        <taxon>Eukaryota</taxon>
        <taxon>Metazoa</taxon>
        <taxon>Ecdysozoa</taxon>
        <taxon>Arthropoda</taxon>
        <taxon>Hexapoda</taxon>
        <taxon>Insecta</taxon>
        <taxon>Pterygota</taxon>
        <taxon>Neoptera</taxon>
        <taxon>Endopterygota</taxon>
        <taxon>Hymenoptera</taxon>
        <taxon>Apocrita</taxon>
        <taxon>Proctotrupomorpha</taxon>
        <taxon>Chalcidoidea</taxon>
        <taxon>Aphelinidae</taxon>
        <taxon>Aphelininae</taxon>
        <taxon>Eretmocerus</taxon>
    </lineage>
</organism>
<accession>A0ACC2P9U4</accession>
<name>A0ACC2P9U4_9HYME</name>
<dbReference type="EMBL" id="CM056742">
    <property type="protein sequence ID" value="KAJ8680180.1"/>
    <property type="molecule type" value="Genomic_DNA"/>
</dbReference>
<reference evidence="1" key="1">
    <citation type="submission" date="2023-04" db="EMBL/GenBank/DDBJ databases">
        <title>A chromosome-level genome assembly of the parasitoid wasp Eretmocerus hayati.</title>
        <authorList>
            <person name="Zhong Y."/>
            <person name="Liu S."/>
            <person name="Liu Y."/>
        </authorList>
    </citation>
    <scope>NUCLEOTIDE SEQUENCE</scope>
    <source>
        <strain evidence="1">ZJU_SS_LIU_2023</strain>
    </source>
</reference>
<keyword evidence="2" id="KW-1185">Reference proteome</keyword>
<protein>
    <submittedName>
        <fullName evidence="1">Uncharacterized protein</fullName>
    </submittedName>
</protein>